<sequence length="383" mass="44635">MEEKYKHYLAFLRFAIDEEAPVPPCLGQIDWNDMLKFSRKQGIVGVMYHGLRRLPADQPGGPDKYVAAAWFAADGKNAAKARRADRDTALLVSRLHHEGHIEACVLKGQGNALMYPDPHMRSPGDVDLWTDQDTLSLLCFVKTNAPRAEIGYHHVDFSGFTRTPAEIHFFPSFMGNLLHEYRLRCYFNRVRAEQFARRVRLPGAAGSVPVPTDDFNRIFQLSHIMHHFFFEGIGLRQLIDYYYLLRRGFTSEEQRADAQLLRHTGMLKFSRGVMWLLHEVLGLPGRYMLVEPNERVGRLLLREVLLAGNFGHHDKRYNFKGKSVYTQYFIETWRNLHFALEFPSETIWGRPVSRWWHMAYKAYLRRRVARKIANARTHPHRPS</sequence>
<dbReference type="InterPro" id="IPR039498">
    <property type="entry name" value="NTP_transf_5"/>
</dbReference>
<dbReference type="Proteomes" id="UP001589688">
    <property type="component" value="Unassembled WGS sequence"/>
</dbReference>
<proteinExistence type="predicted"/>
<dbReference type="Pfam" id="PF14907">
    <property type="entry name" value="NTP_transf_5"/>
    <property type="match status" value="1"/>
</dbReference>
<evidence type="ECO:0000313" key="2">
    <source>
        <dbReference type="Proteomes" id="UP001589688"/>
    </source>
</evidence>
<accession>A0ABV5ZI41</accession>
<dbReference type="RefSeq" id="WP_027953170.1">
    <property type="nucleotide sequence ID" value="NZ_JBHLZF010000001.1"/>
</dbReference>
<gene>
    <name evidence="1" type="ORF">ACFFK8_04240</name>
</gene>
<protein>
    <submittedName>
        <fullName evidence="1">Nucleotidyltransferase family protein</fullName>
    </submittedName>
</protein>
<organism evidence="1 2">
    <name type="scientific">Hallella seregens ATCC 51272</name>
    <dbReference type="NCBI Taxonomy" id="1336250"/>
    <lineage>
        <taxon>Bacteria</taxon>
        <taxon>Pseudomonadati</taxon>
        <taxon>Bacteroidota</taxon>
        <taxon>Bacteroidia</taxon>
        <taxon>Bacteroidales</taxon>
        <taxon>Prevotellaceae</taxon>
        <taxon>Hallella</taxon>
    </lineage>
</organism>
<keyword evidence="2" id="KW-1185">Reference proteome</keyword>
<name>A0ABV5ZI41_9BACT</name>
<reference evidence="1 2" key="1">
    <citation type="submission" date="2024-09" db="EMBL/GenBank/DDBJ databases">
        <authorList>
            <person name="Sun Q."/>
            <person name="Mori K."/>
        </authorList>
    </citation>
    <scope>NUCLEOTIDE SEQUENCE [LARGE SCALE GENOMIC DNA]</scope>
    <source>
        <strain evidence="1 2">ATCC 51272</strain>
    </source>
</reference>
<dbReference type="EMBL" id="JBHLZF010000001">
    <property type="protein sequence ID" value="MFB9897043.1"/>
    <property type="molecule type" value="Genomic_DNA"/>
</dbReference>
<evidence type="ECO:0000313" key="1">
    <source>
        <dbReference type="EMBL" id="MFB9897043.1"/>
    </source>
</evidence>
<comment type="caution">
    <text evidence="1">The sequence shown here is derived from an EMBL/GenBank/DDBJ whole genome shotgun (WGS) entry which is preliminary data.</text>
</comment>